<dbReference type="WBParaSite" id="MCU_014909-RA">
    <property type="protein sequence ID" value="MCU_014909-RA"/>
    <property type="gene ID" value="MCU_014909"/>
</dbReference>
<accession>A0A5K3G8C9</accession>
<sequence>VVQYVCALVRRHTTPHLNTTAARVGQTKVYLHKLEMDKPVYQFKKQG</sequence>
<evidence type="ECO:0000313" key="1">
    <source>
        <dbReference type="WBParaSite" id="MCU_014909-RA"/>
    </source>
</evidence>
<dbReference type="AlphaFoldDB" id="A0A5K3G8C9"/>
<protein>
    <submittedName>
        <fullName evidence="1">NS3-like protein</fullName>
    </submittedName>
</protein>
<name>A0A5K3G8C9_MESCO</name>
<reference evidence="1" key="1">
    <citation type="submission" date="2019-11" db="UniProtKB">
        <authorList>
            <consortium name="WormBaseParasite"/>
        </authorList>
    </citation>
    <scope>IDENTIFICATION</scope>
</reference>
<organism evidence="1">
    <name type="scientific">Mesocestoides corti</name>
    <name type="common">Flatworm</name>
    <dbReference type="NCBI Taxonomy" id="53468"/>
    <lineage>
        <taxon>Eukaryota</taxon>
        <taxon>Metazoa</taxon>
        <taxon>Spiralia</taxon>
        <taxon>Lophotrochozoa</taxon>
        <taxon>Platyhelminthes</taxon>
        <taxon>Cestoda</taxon>
        <taxon>Eucestoda</taxon>
        <taxon>Cyclophyllidea</taxon>
        <taxon>Mesocestoididae</taxon>
        <taxon>Mesocestoides</taxon>
    </lineage>
</organism>
<proteinExistence type="predicted"/>